<dbReference type="PROSITE" id="PS51387">
    <property type="entry name" value="FAD_PCMH"/>
    <property type="match status" value="1"/>
</dbReference>
<gene>
    <name evidence="8" type="ORF">P171DRAFT_416712</name>
</gene>
<evidence type="ECO:0000256" key="5">
    <source>
        <dbReference type="ARBA" id="ARBA00023002"/>
    </source>
</evidence>
<dbReference type="Gene3D" id="3.30.465.10">
    <property type="match status" value="1"/>
</dbReference>
<reference evidence="8" key="1">
    <citation type="journal article" date="2020" name="Stud. Mycol.">
        <title>101 Dothideomycetes genomes: a test case for predicting lifestyles and emergence of pathogens.</title>
        <authorList>
            <person name="Haridas S."/>
            <person name="Albert R."/>
            <person name="Binder M."/>
            <person name="Bloem J."/>
            <person name="Labutti K."/>
            <person name="Salamov A."/>
            <person name="Andreopoulos B."/>
            <person name="Baker S."/>
            <person name="Barry K."/>
            <person name="Bills G."/>
            <person name="Bluhm B."/>
            <person name="Cannon C."/>
            <person name="Castanera R."/>
            <person name="Culley D."/>
            <person name="Daum C."/>
            <person name="Ezra D."/>
            <person name="Gonzalez J."/>
            <person name="Henrissat B."/>
            <person name="Kuo A."/>
            <person name="Liang C."/>
            <person name="Lipzen A."/>
            <person name="Lutzoni F."/>
            <person name="Magnuson J."/>
            <person name="Mondo S."/>
            <person name="Nolan M."/>
            <person name="Ohm R."/>
            <person name="Pangilinan J."/>
            <person name="Park H.-J."/>
            <person name="Ramirez L."/>
            <person name="Alfaro M."/>
            <person name="Sun H."/>
            <person name="Tritt A."/>
            <person name="Yoshinaga Y."/>
            <person name="Zwiers L.-H."/>
            <person name="Turgeon B."/>
            <person name="Goodwin S."/>
            <person name="Spatafora J."/>
            <person name="Crous P."/>
            <person name="Grigoriev I."/>
        </authorList>
    </citation>
    <scope>NUCLEOTIDE SEQUENCE</scope>
    <source>
        <strain evidence="8">CBS 690.94</strain>
    </source>
</reference>
<feature type="domain" description="FAD-binding PCMH-type" evidence="7">
    <location>
        <begin position="64"/>
        <end position="233"/>
    </location>
</feature>
<comment type="similarity">
    <text evidence="2">Belongs to the oxygen-dependent FAD-linked oxidoreductase family.</text>
</comment>
<comment type="cofactor">
    <cofactor evidence="1">
        <name>FAD</name>
        <dbReference type="ChEBI" id="CHEBI:57692"/>
    </cofactor>
</comment>
<dbReference type="PANTHER" id="PTHR42973:SF39">
    <property type="entry name" value="FAD-BINDING PCMH-TYPE DOMAIN-CONTAINING PROTEIN"/>
    <property type="match status" value="1"/>
</dbReference>
<dbReference type="Pfam" id="PF01565">
    <property type="entry name" value="FAD_binding_4"/>
    <property type="match status" value="1"/>
</dbReference>
<dbReference type="SUPFAM" id="SSF56176">
    <property type="entry name" value="FAD-binding/transporter-associated domain-like"/>
    <property type="match status" value="1"/>
</dbReference>
<dbReference type="GO" id="GO:0071949">
    <property type="term" value="F:FAD binding"/>
    <property type="evidence" value="ECO:0007669"/>
    <property type="project" value="InterPro"/>
</dbReference>
<evidence type="ECO:0000256" key="6">
    <source>
        <dbReference type="SAM" id="SignalP"/>
    </source>
</evidence>
<dbReference type="InterPro" id="IPR016166">
    <property type="entry name" value="FAD-bd_PCMH"/>
</dbReference>
<dbReference type="InterPro" id="IPR050416">
    <property type="entry name" value="FAD-linked_Oxidoreductase"/>
</dbReference>
<accession>A0A9P4PFL6</accession>
<keyword evidence="6" id="KW-0732">Signal</keyword>
<dbReference type="InterPro" id="IPR016169">
    <property type="entry name" value="FAD-bd_PCMH_sub2"/>
</dbReference>
<feature type="signal peptide" evidence="6">
    <location>
        <begin position="1"/>
        <end position="19"/>
    </location>
</feature>
<dbReference type="Pfam" id="PF08031">
    <property type="entry name" value="BBE"/>
    <property type="match status" value="1"/>
</dbReference>
<keyword evidence="4" id="KW-0274">FAD</keyword>
<evidence type="ECO:0000256" key="2">
    <source>
        <dbReference type="ARBA" id="ARBA00005466"/>
    </source>
</evidence>
<dbReference type="OrthoDB" id="415825at2759"/>
<dbReference type="GO" id="GO:0016491">
    <property type="term" value="F:oxidoreductase activity"/>
    <property type="evidence" value="ECO:0007669"/>
    <property type="project" value="UniProtKB-KW"/>
</dbReference>
<dbReference type="EMBL" id="MU001503">
    <property type="protein sequence ID" value="KAF2443236.1"/>
    <property type="molecule type" value="Genomic_DNA"/>
</dbReference>
<evidence type="ECO:0000256" key="1">
    <source>
        <dbReference type="ARBA" id="ARBA00001974"/>
    </source>
</evidence>
<organism evidence="8 9">
    <name type="scientific">Karstenula rhodostoma CBS 690.94</name>
    <dbReference type="NCBI Taxonomy" id="1392251"/>
    <lineage>
        <taxon>Eukaryota</taxon>
        <taxon>Fungi</taxon>
        <taxon>Dikarya</taxon>
        <taxon>Ascomycota</taxon>
        <taxon>Pezizomycotina</taxon>
        <taxon>Dothideomycetes</taxon>
        <taxon>Pleosporomycetidae</taxon>
        <taxon>Pleosporales</taxon>
        <taxon>Massarineae</taxon>
        <taxon>Didymosphaeriaceae</taxon>
        <taxon>Karstenula</taxon>
    </lineage>
</organism>
<evidence type="ECO:0000313" key="8">
    <source>
        <dbReference type="EMBL" id="KAF2443236.1"/>
    </source>
</evidence>
<comment type="caution">
    <text evidence="8">The sequence shown here is derived from an EMBL/GenBank/DDBJ whole genome shotgun (WGS) entry which is preliminary data.</text>
</comment>
<dbReference type="InterPro" id="IPR036318">
    <property type="entry name" value="FAD-bd_PCMH-like_sf"/>
</dbReference>
<name>A0A9P4PFL6_9PLEO</name>
<sequence length="533" mass="57698">MYAKSLLTLLPFFTTSVVAAPKHQRDAASDLLACAKKVLPASNIVSPSDASYTTARSGVILLNEDQFPALVTYPTQQSQVGPLVKCAVKNGFKVSPRTGAHHFENWSALNGSLVIDIENISYVLPSKDLKTATVGGGARLGALYSVLEGYGVTFTAGICASVGIGGYLGVGGYNMQMRTHGFAVDHIKSAKVVTAAGDLVTISPTSNTELWWAARGGGTFGIVVEAVLETAVLPRSAMFVANFNNASTRFEVLKKYNAWAPKQDPNFESQFNFYSDRTQILGWYLGKSKAQLEAILATSGLSSVPNAQIKVSGNCSTANSRNFWTYTQDECTDDATANAAFYGQYNVAPDALTPLPGQVAVSAISTKQARPDLPRAALWQRGNIYTKTFLETKDHLLGDADLQWLVDNTANLPTGMGFWVEVTTFNVSTPASNSAFPWSDKGKTLWRMQVENVAPYQARSKALAELFESKFRPRVGPYTYSGYIDQDITGDIVTANYGPNVCRLVKARQTFDPNFVFYNPGAVPPKAKAAWKC</sequence>
<dbReference type="Proteomes" id="UP000799764">
    <property type="component" value="Unassembled WGS sequence"/>
</dbReference>
<evidence type="ECO:0000259" key="7">
    <source>
        <dbReference type="PROSITE" id="PS51387"/>
    </source>
</evidence>
<protein>
    <submittedName>
        <fullName evidence="8">FAD-binding domain-containing protein</fullName>
    </submittedName>
</protein>
<keyword evidence="3" id="KW-0285">Flavoprotein</keyword>
<evidence type="ECO:0000256" key="4">
    <source>
        <dbReference type="ARBA" id="ARBA00022827"/>
    </source>
</evidence>
<keyword evidence="5" id="KW-0560">Oxidoreductase</keyword>
<dbReference type="PANTHER" id="PTHR42973">
    <property type="entry name" value="BINDING OXIDOREDUCTASE, PUTATIVE (AFU_ORTHOLOGUE AFUA_1G17690)-RELATED"/>
    <property type="match status" value="1"/>
</dbReference>
<proteinExistence type="inferred from homology"/>
<feature type="chain" id="PRO_5040376861" evidence="6">
    <location>
        <begin position="20"/>
        <end position="533"/>
    </location>
</feature>
<dbReference type="InterPro" id="IPR012951">
    <property type="entry name" value="BBE"/>
</dbReference>
<keyword evidence="9" id="KW-1185">Reference proteome</keyword>
<dbReference type="AlphaFoldDB" id="A0A9P4PFL6"/>
<evidence type="ECO:0000313" key="9">
    <source>
        <dbReference type="Proteomes" id="UP000799764"/>
    </source>
</evidence>
<dbReference type="InterPro" id="IPR006094">
    <property type="entry name" value="Oxid_FAD_bind_N"/>
</dbReference>
<evidence type="ECO:0000256" key="3">
    <source>
        <dbReference type="ARBA" id="ARBA00022630"/>
    </source>
</evidence>